<evidence type="ECO:0000256" key="8">
    <source>
        <dbReference type="ARBA" id="ARBA00023034"/>
    </source>
</evidence>
<dbReference type="InterPro" id="IPR022751">
    <property type="entry name" value="Alpha_mannosyltransferase"/>
</dbReference>
<comment type="subcellular location">
    <subcellularLocation>
        <location evidence="10">Endomembrane system</location>
        <topology evidence="10">Single-pass membrane protein</topology>
    </subcellularLocation>
    <subcellularLocation>
        <location evidence="1">Golgi apparatus membrane</location>
    </subcellularLocation>
    <subcellularLocation>
        <location evidence="2">Membrane</location>
        <topology evidence="2">Single-pass type II membrane protein</topology>
    </subcellularLocation>
</comment>
<gene>
    <name evidence="13" type="ORF">PM001_LOCUS13833</name>
</gene>
<evidence type="ECO:0000256" key="12">
    <source>
        <dbReference type="SAM" id="Phobius"/>
    </source>
</evidence>
<feature type="transmembrane region" description="Helical" evidence="12">
    <location>
        <begin position="6"/>
        <end position="25"/>
    </location>
</feature>
<keyword evidence="9 12" id="KW-0472">Membrane</keyword>
<dbReference type="Pfam" id="PF11051">
    <property type="entry name" value="Mannosyl_trans3"/>
    <property type="match status" value="2"/>
</dbReference>
<keyword evidence="5 12" id="KW-0812">Transmembrane</keyword>
<evidence type="ECO:0000256" key="3">
    <source>
        <dbReference type="ARBA" id="ARBA00009105"/>
    </source>
</evidence>
<protein>
    <submittedName>
        <fullName evidence="13">Uncharacterized protein</fullName>
    </submittedName>
</protein>
<dbReference type="GO" id="GO:0000026">
    <property type="term" value="F:alpha-1,2-mannosyltransferase activity"/>
    <property type="evidence" value="ECO:0007669"/>
    <property type="project" value="TreeGrafter"/>
</dbReference>
<evidence type="ECO:0000256" key="2">
    <source>
        <dbReference type="ARBA" id="ARBA00004606"/>
    </source>
</evidence>
<evidence type="ECO:0000313" key="14">
    <source>
        <dbReference type="Proteomes" id="UP001162060"/>
    </source>
</evidence>
<evidence type="ECO:0000256" key="4">
    <source>
        <dbReference type="ARBA" id="ARBA00022679"/>
    </source>
</evidence>
<dbReference type="InterPro" id="IPR029044">
    <property type="entry name" value="Nucleotide-diphossugar_trans"/>
</dbReference>
<keyword evidence="8" id="KW-0333">Golgi apparatus</keyword>
<dbReference type="Proteomes" id="UP001162060">
    <property type="component" value="Unassembled WGS sequence"/>
</dbReference>
<evidence type="ECO:0000256" key="9">
    <source>
        <dbReference type="ARBA" id="ARBA00023136"/>
    </source>
</evidence>
<name>A0AAV1U4X9_9STRA</name>
<evidence type="ECO:0000313" key="13">
    <source>
        <dbReference type="EMBL" id="CAK7928683.1"/>
    </source>
</evidence>
<keyword evidence="11" id="KW-0175">Coiled coil</keyword>
<dbReference type="AlphaFoldDB" id="A0AAV1U4X9"/>
<dbReference type="EMBL" id="CAKLBY020000130">
    <property type="protein sequence ID" value="CAK7928683.1"/>
    <property type="molecule type" value="Genomic_DNA"/>
</dbReference>
<dbReference type="PANTHER" id="PTHR31646:SF1">
    <property type="entry name" value="ALPHA-1,2-MANNOSYLTRANSFERASE MNN2"/>
    <property type="match status" value="1"/>
</dbReference>
<keyword evidence="7 12" id="KW-1133">Transmembrane helix</keyword>
<comment type="similarity">
    <text evidence="3">Belongs to the MNN1/MNT family.</text>
</comment>
<reference evidence="13" key="1">
    <citation type="submission" date="2024-01" db="EMBL/GenBank/DDBJ databases">
        <authorList>
            <person name="Webb A."/>
        </authorList>
    </citation>
    <scope>NUCLEOTIDE SEQUENCE</scope>
    <source>
        <strain evidence="13">Pm1</strain>
    </source>
</reference>
<sequence length="511" mass="59002">MPQHVAEVSLVFLLLYCCTTVVLWIKWQGMEINAGPDSAMLFTETGLRRADDDRDWEIESSTYPRLAWKKGEFKCLGWVDTDDDGDEVGTRRECWQRIRAGDAGYCEVLNTTSGEIFRVMQTTSLSLKDDARFTCELAKVFSTFRLHAAAYRHDPPMTLGLSDTKGIVMAVYGDVLPSAFASVRRLRDTGCTLPVELWFRHDELKSDNPVLILLQEKFGPVHLRQVFDERIYGFNVKVHALYYSQFTSVLLLDADNFAVKNPTQLFDSWPMRSHGAVFWPDFWHPGNSIFNLHAQSLVWELVGLDYVDMPEQESGQVLVNREMHRQVLDQLLYYATHTPSLFRKLKLVWGDKDLFRLAWLQQKRPFYFVNHRMPGTLGVTNQSRKRFCGVTMVQYDLNGKDMMFWHRNTIKLSGRDDDRLVWHVLQEMPAFTKIGSSPLPKIQSFNGNKLFNETSCFGIKRYEMNAHVQMKRVDELDEDLASLENTLINYARQAHQLVLTDDYSTVFGAVA</sequence>
<evidence type="ECO:0000256" key="7">
    <source>
        <dbReference type="ARBA" id="ARBA00022989"/>
    </source>
</evidence>
<proteinExistence type="inferred from homology"/>
<evidence type="ECO:0000256" key="6">
    <source>
        <dbReference type="ARBA" id="ARBA00022968"/>
    </source>
</evidence>
<dbReference type="SUPFAM" id="SSF53448">
    <property type="entry name" value="Nucleotide-diphospho-sugar transferases"/>
    <property type="match status" value="1"/>
</dbReference>
<keyword evidence="6" id="KW-0735">Signal-anchor</keyword>
<feature type="coiled-coil region" evidence="11">
    <location>
        <begin position="466"/>
        <end position="493"/>
    </location>
</feature>
<dbReference type="GO" id="GO:0000139">
    <property type="term" value="C:Golgi membrane"/>
    <property type="evidence" value="ECO:0007669"/>
    <property type="project" value="UniProtKB-SubCell"/>
</dbReference>
<dbReference type="GO" id="GO:0046354">
    <property type="term" value="P:mannan biosynthetic process"/>
    <property type="evidence" value="ECO:0007669"/>
    <property type="project" value="TreeGrafter"/>
</dbReference>
<evidence type="ECO:0000256" key="1">
    <source>
        <dbReference type="ARBA" id="ARBA00004394"/>
    </source>
</evidence>
<evidence type="ECO:0000256" key="5">
    <source>
        <dbReference type="ARBA" id="ARBA00022692"/>
    </source>
</evidence>
<dbReference type="PANTHER" id="PTHR31646">
    <property type="entry name" value="ALPHA-1,2-MANNOSYLTRANSFERASE MNN2"/>
    <property type="match status" value="1"/>
</dbReference>
<comment type="caution">
    <text evidence="13">The sequence shown here is derived from an EMBL/GenBank/DDBJ whole genome shotgun (WGS) entry which is preliminary data.</text>
</comment>
<evidence type="ECO:0000256" key="11">
    <source>
        <dbReference type="SAM" id="Coils"/>
    </source>
</evidence>
<keyword evidence="4" id="KW-0808">Transferase</keyword>
<accession>A0AAV1U4X9</accession>
<organism evidence="13 14">
    <name type="scientific">Peronospora matthiolae</name>
    <dbReference type="NCBI Taxonomy" id="2874970"/>
    <lineage>
        <taxon>Eukaryota</taxon>
        <taxon>Sar</taxon>
        <taxon>Stramenopiles</taxon>
        <taxon>Oomycota</taxon>
        <taxon>Peronosporomycetes</taxon>
        <taxon>Peronosporales</taxon>
        <taxon>Peronosporaceae</taxon>
        <taxon>Peronospora</taxon>
    </lineage>
</organism>
<evidence type="ECO:0000256" key="10">
    <source>
        <dbReference type="ARBA" id="ARBA00037847"/>
    </source>
</evidence>